<dbReference type="Pfam" id="PF13927">
    <property type="entry name" value="Ig_3"/>
    <property type="match status" value="2"/>
</dbReference>
<keyword evidence="2" id="KW-1133">Transmembrane helix</keyword>
<dbReference type="Gene3D" id="2.60.40.10">
    <property type="entry name" value="Immunoglobulins"/>
    <property type="match status" value="2"/>
</dbReference>
<dbReference type="GeneTree" id="ENSGT00510000054197"/>
<keyword evidence="3" id="KW-0732">Signal</keyword>
<dbReference type="CDD" id="cd00096">
    <property type="entry name" value="Ig"/>
    <property type="match status" value="1"/>
</dbReference>
<feature type="region of interest" description="Disordered" evidence="1">
    <location>
        <begin position="257"/>
        <end position="304"/>
    </location>
</feature>
<dbReference type="AlphaFoldDB" id="A0A3B4YLR7"/>
<feature type="domain" description="Ig-like" evidence="4">
    <location>
        <begin position="26"/>
        <end position="104"/>
    </location>
</feature>
<evidence type="ECO:0000256" key="2">
    <source>
        <dbReference type="SAM" id="Phobius"/>
    </source>
</evidence>
<dbReference type="InterPro" id="IPR036179">
    <property type="entry name" value="Ig-like_dom_sf"/>
</dbReference>
<dbReference type="PANTHER" id="PTHR11422">
    <property type="entry name" value="T-CELL SURFACE GLYCOPROTEIN CD4"/>
    <property type="match status" value="1"/>
</dbReference>
<keyword evidence="2" id="KW-0472">Membrane</keyword>
<organism evidence="5 6">
    <name type="scientific">Seriola lalandi dorsalis</name>
    <dbReference type="NCBI Taxonomy" id="1841481"/>
    <lineage>
        <taxon>Eukaryota</taxon>
        <taxon>Metazoa</taxon>
        <taxon>Chordata</taxon>
        <taxon>Craniata</taxon>
        <taxon>Vertebrata</taxon>
        <taxon>Euteleostomi</taxon>
        <taxon>Actinopterygii</taxon>
        <taxon>Neopterygii</taxon>
        <taxon>Teleostei</taxon>
        <taxon>Neoteleostei</taxon>
        <taxon>Acanthomorphata</taxon>
        <taxon>Carangaria</taxon>
        <taxon>Carangiformes</taxon>
        <taxon>Carangidae</taxon>
        <taxon>Seriola</taxon>
    </lineage>
</organism>
<name>A0A3B4YLR7_SERLL</name>
<sequence length="304" mass="33316">MKTIVWLGFVLSALSAADEVIKTRVGQSVTLKCGPNPPKGDLSWLHGSVRIFNVNSKFGFPLKGTAVHSRSKVKSGKDLEITGVKREDAGKFTCMADGKSVEYTLLVVSVSATSTDDFRAGGTAILQCDVNGLGKSPEVEWKRPNESKVLKQAKVNLSSVAPSDAGTWVCTFSHKKVTYSEDLVIEVKGPSTEAPKSSPTQSSKVNPKSCLKCAYYLCFFLSWWMWVAVGVGCLVVILLVVFVIVLCKKIRRRKKKLQRMKNGRQSLRPKQFCQCNRPTAAGKPQQGRKKGKPSALPLQPLLKE</sequence>
<dbReference type="SMART" id="SM00408">
    <property type="entry name" value="IGc2"/>
    <property type="match status" value="2"/>
</dbReference>
<dbReference type="Proteomes" id="UP000261360">
    <property type="component" value="Unplaced"/>
</dbReference>
<accession>A0A3B4YLR7</accession>
<dbReference type="Pfam" id="PF12104">
    <property type="entry name" value="Tcell_CD4_C"/>
    <property type="match status" value="1"/>
</dbReference>
<proteinExistence type="predicted"/>
<dbReference type="Gene3D" id="1.20.5.900">
    <property type="entry name" value="transmembrane domain of human cd4"/>
    <property type="match status" value="1"/>
</dbReference>
<dbReference type="Ensembl" id="ENSSLDT00000032407.1">
    <property type="protein sequence ID" value="ENSSLDP00000031510.1"/>
    <property type="gene ID" value="ENSSLDG00000024192.1"/>
</dbReference>
<reference evidence="5" key="1">
    <citation type="submission" date="2025-08" db="UniProtKB">
        <authorList>
            <consortium name="Ensembl"/>
        </authorList>
    </citation>
    <scope>IDENTIFICATION</scope>
</reference>
<dbReference type="InterPro" id="IPR003598">
    <property type="entry name" value="Ig_sub2"/>
</dbReference>
<dbReference type="InterPro" id="IPR013783">
    <property type="entry name" value="Ig-like_fold"/>
</dbReference>
<dbReference type="InterPro" id="IPR007110">
    <property type="entry name" value="Ig-like_dom"/>
</dbReference>
<dbReference type="PANTHER" id="PTHR11422:SF6">
    <property type="entry name" value="HEMICENTIN-1 ISOFORM X1"/>
    <property type="match status" value="1"/>
</dbReference>
<dbReference type="STRING" id="1841481.ENSSLDP00000031510"/>
<dbReference type="SUPFAM" id="SSF48726">
    <property type="entry name" value="Immunoglobulin"/>
    <property type="match status" value="2"/>
</dbReference>
<evidence type="ECO:0000259" key="4">
    <source>
        <dbReference type="PROSITE" id="PS50835"/>
    </source>
</evidence>
<keyword evidence="6" id="KW-1185">Reference proteome</keyword>
<reference evidence="5" key="2">
    <citation type="submission" date="2025-09" db="UniProtKB">
        <authorList>
            <consortium name="Ensembl"/>
        </authorList>
    </citation>
    <scope>IDENTIFICATION</scope>
</reference>
<dbReference type="SMART" id="SM00409">
    <property type="entry name" value="IG"/>
    <property type="match status" value="2"/>
</dbReference>
<feature type="transmembrane region" description="Helical" evidence="2">
    <location>
        <begin position="214"/>
        <end position="247"/>
    </location>
</feature>
<dbReference type="PROSITE" id="PS50835">
    <property type="entry name" value="IG_LIKE"/>
    <property type="match status" value="2"/>
</dbReference>
<protein>
    <submittedName>
        <fullName evidence="5">T-cell surface glycoprotein CD4-like</fullName>
    </submittedName>
</protein>
<evidence type="ECO:0000256" key="3">
    <source>
        <dbReference type="SAM" id="SignalP"/>
    </source>
</evidence>
<feature type="signal peptide" evidence="3">
    <location>
        <begin position="1"/>
        <end position="17"/>
    </location>
</feature>
<feature type="domain" description="Ig-like" evidence="4">
    <location>
        <begin position="121"/>
        <end position="186"/>
    </location>
</feature>
<dbReference type="InterPro" id="IPR003599">
    <property type="entry name" value="Ig_sub"/>
</dbReference>
<evidence type="ECO:0000313" key="6">
    <source>
        <dbReference type="Proteomes" id="UP000261360"/>
    </source>
</evidence>
<keyword evidence="2" id="KW-0812">Transmembrane</keyword>
<feature type="chain" id="PRO_5017442664" evidence="3">
    <location>
        <begin position="18"/>
        <end position="304"/>
    </location>
</feature>
<evidence type="ECO:0000256" key="1">
    <source>
        <dbReference type="SAM" id="MobiDB-lite"/>
    </source>
</evidence>
<dbReference type="InterPro" id="IPR021963">
    <property type="entry name" value="Tcell_CD4_Cterm"/>
</dbReference>
<evidence type="ECO:0000313" key="5">
    <source>
        <dbReference type="Ensembl" id="ENSSLDP00000031510.1"/>
    </source>
</evidence>